<feature type="compositionally biased region" description="Acidic residues" evidence="1">
    <location>
        <begin position="496"/>
        <end position="508"/>
    </location>
</feature>
<evidence type="ECO:0000313" key="3">
    <source>
        <dbReference type="Proteomes" id="UP001498398"/>
    </source>
</evidence>
<keyword evidence="3" id="KW-1185">Reference proteome</keyword>
<feature type="region of interest" description="Disordered" evidence="1">
    <location>
        <begin position="362"/>
        <end position="385"/>
    </location>
</feature>
<evidence type="ECO:0000313" key="2">
    <source>
        <dbReference type="EMBL" id="KAK7461920.1"/>
    </source>
</evidence>
<dbReference type="Proteomes" id="UP001498398">
    <property type="component" value="Unassembled WGS sequence"/>
</dbReference>
<evidence type="ECO:0000256" key="1">
    <source>
        <dbReference type="SAM" id="MobiDB-lite"/>
    </source>
</evidence>
<organism evidence="2 3">
    <name type="scientific">Marasmiellus scandens</name>
    <dbReference type="NCBI Taxonomy" id="2682957"/>
    <lineage>
        <taxon>Eukaryota</taxon>
        <taxon>Fungi</taxon>
        <taxon>Dikarya</taxon>
        <taxon>Basidiomycota</taxon>
        <taxon>Agaricomycotina</taxon>
        <taxon>Agaricomycetes</taxon>
        <taxon>Agaricomycetidae</taxon>
        <taxon>Agaricales</taxon>
        <taxon>Marasmiineae</taxon>
        <taxon>Omphalotaceae</taxon>
        <taxon>Marasmiellus</taxon>
    </lineage>
</organism>
<proteinExistence type="predicted"/>
<feature type="region of interest" description="Disordered" evidence="1">
    <location>
        <begin position="479"/>
        <end position="508"/>
    </location>
</feature>
<feature type="compositionally biased region" description="Acidic residues" evidence="1">
    <location>
        <begin position="373"/>
        <end position="383"/>
    </location>
</feature>
<gene>
    <name evidence="2" type="ORF">VKT23_008351</name>
</gene>
<sequence>MLATYPVQIHLFDKDHPVVPLSSKRAFMSKENRLYQEGPGGGNKRLRPTLGNERHKLVVSSSSDMFAGPGVSYSGNWLEDRENIAVPRSPRLNAPLVRSTPSTLWQITPKENTDPRIETCSKKSGPMPIGFERRNLSFNTNKSNMQKAPDSEPQRESFTWAGAGPESSMDLLTSPLPLMTQRSIAKPVAKPLRSTLGPHRHSFTDTYPSHTSHYNYLFSPSSAFHSLPESGCVIDQEPLESRPMSISEFASVMRDIRRKNPFASKMPSMLNPLRARAPFMYQNCIEPNTKNPYSNLTWNFQKRRSIIRSRSACAESNRNLRELVYVSNGDCHHCTLCKRDTLCKRLLVAHYWHLQDQAEEATEVQSVPRDVGDSSDEEQDEDGDVRMGGELRLASRARYANMDVDLGGPTDPDVLDITGSLAQELRHARTLTRPFDDKRDGRDRVLLDQRNDDRDRRVVKPKFAGVELNIGAPFRRVDGGEEEWVPDSPMIKDLDSFPEEEDEAWGML</sequence>
<dbReference type="EMBL" id="JBANRG010000012">
    <property type="protein sequence ID" value="KAK7461920.1"/>
    <property type="molecule type" value="Genomic_DNA"/>
</dbReference>
<reference evidence="2 3" key="1">
    <citation type="submission" date="2024-01" db="EMBL/GenBank/DDBJ databases">
        <title>A draft genome for the cacao thread blight pathogen Marasmiellus scandens.</title>
        <authorList>
            <person name="Baruah I.K."/>
            <person name="Leung J."/>
            <person name="Bukari Y."/>
            <person name="Amoako-Attah I."/>
            <person name="Meinhardt L.W."/>
            <person name="Bailey B.A."/>
            <person name="Cohen S.P."/>
        </authorList>
    </citation>
    <scope>NUCLEOTIDE SEQUENCE [LARGE SCALE GENOMIC DNA]</scope>
    <source>
        <strain evidence="2 3">GH-19</strain>
    </source>
</reference>
<comment type="caution">
    <text evidence="2">The sequence shown here is derived from an EMBL/GenBank/DDBJ whole genome shotgun (WGS) entry which is preliminary data.</text>
</comment>
<name>A0ABR1JK70_9AGAR</name>
<protein>
    <submittedName>
        <fullName evidence="2">Uncharacterized protein</fullName>
    </submittedName>
</protein>
<accession>A0ABR1JK70</accession>